<evidence type="ECO:0000313" key="3">
    <source>
        <dbReference type="EMBL" id="TNN76984.1"/>
    </source>
</evidence>
<keyword evidence="2" id="KW-0732">Signal</keyword>
<comment type="caution">
    <text evidence="3">The sequence shown here is derived from an EMBL/GenBank/DDBJ whole genome shotgun (WGS) entry which is preliminary data.</text>
</comment>
<dbReference type="Proteomes" id="UP000314294">
    <property type="component" value="Unassembled WGS sequence"/>
</dbReference>
<name>A0A4Z2IHQ6_9TELE</name>
<feature type="chain" id="PRO_5021279851" evidence="2">
    <location>
        <begin position="21"/>
        <end position="149"/>
    </location>
</feature>
<evidence type="ECO:0000256" key="1">
    <source>
        <dbReference type="SAM" id="MobiDB-lite"/>
    </source>
</evidence>
<accession>A0A4Z2IHQ6</accession>
<sequence>MSCALHIASGLLPVFSQSSAGCLGTEEGLAVGLERLELFSGLHRPEYQRSAVFSTAELANSKQIWGNRGQVLMLSDRLRARVAEGVMGDEWARRGFCPWRLRQLGLGAGPCWWARSHSHCQRDGVGPVSPPHRPRPALSSSVPHKSLVR</sequence>
<dbReference type="AlphaFoldDB" id="A0A4Z2IHQ6"/>
<organism evidence="3 4">
    <name type="scientific">Liparis tanakae</name>
    <name type="common">Tanaka's snailfish</name>
    <dbReference type="NCBI Taxonomy" id="230148"/>
    <lineage>
        <taxon>Eukaryota</taxon>
        <taxon>Metazoa</taxon>
        <taxon>Chordata</taxon>
        <taxon>Craniata</taxon>
        <taxon>Vertebrata</taxon>
        <taxon>Euteleostomi</taxon>
        <taxon>Actinopterygii</taxon>
        <taxon>Neopterygii</taxon>
        <taxon>Teleostei</taxon>
        <taxon>Neoteleostei</taxon>
        <taxon>Acanthomorphata</taxon>
        <taxon>Eupercaria</taxon>
        <taxon>Perciformes</taxon>
        <taxon>Cottioidei</taxon>
        <taxon>Cottales</taxon>
        <taxon>Liparidae</taxon>
        <taxon>Liparis</taxon>
    </lineage>
</organism>
<gene>
    <name evidence="3" type="ORF">EYF80_012830</name>
</gene>
<feature type="signal peptide" evidence="2">
    <location>
        <begin position="1"/>
        <end position="20"/>
    </location>
</feature>
<reference evidence="3 4" key="1">
    <citation type="submission" date="2019-03" db="EMBL/GenBank/DDBJ databases">
        <title>First draft genome of Liparis tanakae, snailfish: a comprehensive survey of snailfish specific genes.</title>
        <authorList>
            <person name="Kim W."/>
            <person name="Song I."/>
            <person name="Jeong J.-H."/>
            <person name="Kim D."/>
            <person name="Kim S."/>
            <person name="Ryu S."/>
            <person name="Song J.Y."/>
            <person name="Lee S.K."/>
        </authorList>
    </citation>
    <scope>NUCLEOTIDE SEQUENCE [LARGE SCALE GENOMIC DNA]</scope>
    <source>
        <tissue evidence="3">Muscle</tissue>
    </source>
</reference>
<keyword evidence="4" id="KW-1185">Reference proteome</keyword>
<dbReference type="EMBL" id="SRLO01000088">
    <property type="protein sequence ID" value="TNN76984.1"/>
    <property type="molecule type" value="Genomic_DNA"/>
</dbReference>
<protein>
    <submittedName>
        <fullName evidence="3">Uncharacterized protein</fullName>
    </submittedName>
</protein>
<feature type="region of interest" description="Disordered" evidence="1">
    <location>
        <begin position="123"/>
        <end position="149"/>
    </location>
</feature>
<evidence type="ECO:0000256" key="2">
    <source>
        <dbReference type="SAM" id="SignalP"/>
    </source>
</evidence>
<evidence type="ECO:0000313" key="4">
    <source>
        <dbReference type="Proteomes" id="UP000314294"/>
    </source>
</evidence>
<proteinExistence type="predicted"/>